<feature type="compositionally biased region" description="Basic and acidic residues" evidence="1">
    <location>
        <begin position="8"/>
        <end position="24"/>
    </location>
</feature>
<feature type="region of interest" description="Disordered" evidence="1">
    <location>
        <begin position="262"/>
        <end position="286"/>
    </location>
</feature>
<organism evidence="2 3">
    <name type="scientific">Dryococelus australis</name>
    <dbReference type="NCBI Taxonomy" id="614101"/>
    <lineage>
        <taxon>Eukaryota</taxon>
        <taxon>Metazoa</taxon>
        <taxon>Ecdysozoa</taxon>
        <taxon>Arthropoda</taxon>
        <taxon>Hexapoda</taxon>
        <taxon>Insecta</taxon>
        <taxon>Pterygota</taxon>
        <taxon>Neoptera</taxon>
        <taxon>Polyneoptera</taxon>
        <taxon>Phasmatodea</taxon>
        <taxon>Verophasmatodea</taxon>
        <taxon>Anareolatae</taxon>
        <taxon>Phasmatidae</taxon>
        <taxon>Eurycanthinae</taxon>
        <taxon>Dryococelus</taxon>
    </lineage>
</organism>
<feature type="region of interest" description="Disordered" evidence="1">
    <location>
        <begin position="94"/>
        <end position="117"/>
    </location>
</feature>
<evidence type="ECO:0000313" key="2">
    <source>
        <dbReference type="EMBL" id="KAJ8884316.1"/>
    </source>
</evidence>
<evidence type="ECO:0000256" key="1">
    <source>
        <dbReference type="SAM" id="MobiDB-lite"/>
    </source>
</evidence>
<protein>
    <submittedName>
        <fullName evidence="2">Uncharacterized protein</fullName>
    </submittedName>
</protein>
<proteinExistence type="predicted"/>
<feature type="region of interest" description="Disordered" evidence="1">
    <location>
        <begin position="1"/>
        <end position="51"/>
    </location>
</feature>
<dbReference type="EMBL" id="JARBHB010000005">
    <property type="protein sequence ID" value="KAJ8884316.1"/>
    <property type="molecule type" value="Genomic_DNA"/>
</dbReference>
<reference evidence="2 3" key="1">
    <citation type="submission" date="2023-02" db="EMBL/GenBank/DDBJ databases">
        <title>LHISI_Scaffold_Assembly.</title>
        <authorList>
            <person name="Stuart O.P."/>
            <person name="Cleave R."/>
            <person name="Magrath M.J.L."/>
            <person name="Mikheyev A.S."/>
        </authorList>
    </citation>
    <scope>NUCLEOTIDE SEQUENCE [LARGE SCALE GENOMIC DNA]</scope>
    <source>
        <strain evidence="2">Daus_M_001</strain>
        <tissue evidence="2">Leg muscle</tissue>
    </source>
</reference>
<name>A0ABQ9HJK7_9NEOP</name>
<evidence type="ECO:0000313" key="3">
    <source>
        <dbReference type="Proteomes" id="UP001159363"/>
    </source>
</evidence>
<dbReference type="Proteomes" id="UP001159363">
    <property type="component" value="Chromosome 4"/>
</dbReference>
<accession>A0ABQ9HJK7</accession>
<comment type="caution">
    <text evidence="2">The sequence shown here is derived from an EMBL/GenBank/DDBJ whole genome shotgun (WGS) entry which is preliminary data.</text>
</comment>
<keyword evidence="3" id="KW-1185">Reference proteome</keyword>
<feature type="compositionally biased region" description="Basic and acidic residues" evidence="1">
    <location>
        <begin position="262"/>
        <end position="273"/>
    </location>
</feature>
<gene>
    <name evidence="2" type="ORF">PR048_016173</name>
</gene>
<sequence length="286" mass="31846">MRVIEMNMEQRRNEKAEETGDPRESPPTNGILRHDSHINQQSSGGHLAECESEVNYGRRQEVARRRRTGFSWREWTRGRDIRRVEATERVGYEGGGVFGGGGEAGRENPSGDKTPAKSPAELVEVEIEHAAADIVHWARIWKQVDLLSFRSAVVVDFELSLCMLWRLVSTRLVNFLQPSHLKSGRNACWRGRELAIGSAAATHMAKYSSRWLLAHDVVARQASLMSGELKAERGGGSLYLSLMAEVARGICSVKEEIQFAGEGKDAGRRRQAQERPSPIRGGVSDL</sequence>
<feature type="compositionally biased region" description="Gly residues" evidence="1">
    <location>
        <begin position="94"/>
        <end position="103"/>
    </location>
</feature>